<keyword evidence="3" id="KW-1185">Reference proteome</keyword>
<dbReference type="AlphaFoldDB" id="A0A0W0VSC4"/>
<feature type="binding site" evidence="1">
    <location>
        <begin position="113"/>
        <end position="114"/>
    </location>
    <ligand>
        <name>S-adenosyl-L-methionine</name>
        <dbReference type="ChEBI" id="CHEBI:59789"/>
    </ligand>
</feature>
<keyword evidence="1 2" id="KW-0489">Methyltransferase</keyword>
<reference evidence="2 3" key="1">
    <citation type="submission" date="2015-11" db="EMBL/GenBank/DDBJ databases">
        <title>Genomic analysis of 38 Legionella species identifies large and diverse effector repertoires.</title>
        <authorList>
            <person name="Burstein D."/>
            <person name="Amaro F."/>
            <person name="Zusman T."/>
            <person name="Lifshitz Z."/>
            <person name="Cohen O."/>
            <person name="Gilbert J.A."/>
            <person name="Pupko T."/>
            <person name="Shuman H.A."/>
            <person name="Segal G."/>
        </authorList>
    </citation>
    <scope>NUCLEOTIDE SEQUENCE [LARGE SCALE GENOMIC DNA]</scope>
    <source>
        <strain evidence="2 3">ATCC 49505</strain>
    </source>
</reference>
<comment type="subcellular location">
    <subcellularLocation>
        <location evidence="1">Cytoplasm</location>
    </subcellularLocation>
</comment>
<comment type="function">
    <text evidence="1">Specifically methylates the guanosine in position 1516 of 16S rRNA.</text>
</comment>
<dbReference type="EMBL" id="LNYK01000003">
    <property type="protein sequence ID" value="KTD22954.1"/>
    <property type="molecule type" value="Genomic_DNA"/>
</dbReference>
<comment type="similarity">
    <text evidence="1">Belongs to the methyltransferase superfamily. RsmJ family.</text>
</comment>
<protein>
    <recommendedName>
        <fullName evidence="1">Ribosomal RNA small subunit methyltransferase J</fullName>
        <ecNumber evidence="1">2.1.1.242</ecNumber>
    </recommendedName>
    <alternativeName>
        <fullName evidence="1">16S rRNA m2G1516 methyltransferase</fullName>
    </alternativeName>
    <alternativeName>
        <fullName evidence="1">rRNA (guanine-N(2)-)-methyltransferase</fullName>
    </alternativeName>
</protein>
<keyword evidence="1" id="KW-0698">rRNA processing</keyword>
<evidence type="ECO:0000256" key="1">
    <source>
        <dbReference type="HAMAP-Rule" id="MF_01523"/>
    </source>
</evidence>
<dbReference type="Proteomes" id="UP000054997">
    <property type="component" value="Unassembled WGS sequence"/>
</dbReference>
<proteinExistence type="inferred from homology"/>
<keyword evidence="1" id="KW-0949">S-adenosyl-L-methionine</keyword>
<dbReference type="InterPro" id="IPR029063">
    <property type="entry name" value="SAM-dependent_MTases_sf"/>
</dbReference>
<dbReference type="PANTHER" id="PTHR36112:SF1">
    <property type="entry name" value="RIBOSOMAL RNA SMALL SUBUNIT METHYLTRANSFERASE J"/>
    <property type="match status" value="1"/>
</dbReference>
<feature type="binding site" evidence="1">
    <location>
        <position position="165"/>
    </location>
    <ligand>
        <name>S-adenosyl-L-methionine</name>
        <dbReference type="ChEBI" id="CHEBI:59789"/>
    </ligand>
</feature>
<keyword evidence="1" id="KW-0963">Cytoplasm</keyword>
<dbReference type="PATRIC" id="fig|45068.5.peg.365"/>
<dbReference type="InterPro" id="IPR007536">
    <property type="entry name" value="16SrRNA_methylTrfase_J"/>
</dbReference>
<accession>A0A0W0VSC4</accession>
<organism evidence="2 3">
    <name type="scientific">Legionella londiniensis</name>
    <dbReference type="NCBI Taxonomy" id="45068"/>
    <lineage>
        <taxon>Bacteria</taxon>
        <taxon>Pseudomonadati</taxon>
        <taxon>Pseudomonadota</taxon>
        <taxon>Gammaproteobacteria</taxon>
        <taxon>Legionellales</taxon>
        <taxon>Legionellaceae</taxon>
        <taxon>Legionella</taxon>
    </lineage>
</organism>
<dbReference type="EC" id="2.1.1.242" evidence="1"/>
<dbReference type="OrthoDB" id="3191794at2"/>
<evidence type="ECO:0000313" key="2">
    <source>
        <dbReference type="EMBL" id="KTD22954.1"/>
    </source>
</evidence>
<dbReference type="GO" id="GO:0005737">
    <property type="term" value="C:cytoplasm"/>
    <property type="evidence" value="ECO:0007669"/>
    <property type="project" value="UniProtKB-SubCell"/>
</dbReference>
<dbReference type="Pfam" id="PF04445">
    <property type="entry name" value="SAM_MT"/>
    <property type="match status" value="1"/>
</dbReference>
<gene>
    <name evidence="1" type="primary">rsmJ</name>
    <name evidence="2" type="ORF">Llon_0344</name>
</gene>
<comment type="caution">
    <text evidence="1">Lacks conserved residue(s) required for the propagation of feature annotation.</text>
</comment>
<keyword evidence="1 2" id="KW-0808">Transferase</keyword>
<feature type="binding site" evidence="1">
    <location>
        <begin position="97"/>
        <end position="98"/>
    </location>
    <ligand>
        <name>S-adenosyl-L-methionine</name>
        <dbReference type="ChEBI" id="CHEBI:59789"/>
    </ligand>
</feature>
<comment type="caution">
    <text evidence="2">The sequence shown here is derived from an EMBL/GenBank/DDBJ whole genome shotgun (WGS) entry which is preliminary data.</text>
</comment>
<dbReference type="Gene3D" id="3.40.50.150">
    <property type="entry name" value="Vaccinia Virus protein VP39"/>
    <property type="match status" value="1"/>
</dbReference>
<dbReference type="GO" id="GO:0008990">
    <property type="term" value="F:rRNA (guanine-N2-)-methyltransferase activity"/>
    <property type="evidence" value="ECO:0007669"/>
    <property type="project" value="UniProtKB-UniRule"/>
</dbReference>
<dbReference type="SUPFAM" id="SSF53335">
    <property type="entry name" value="S-adenosyl-L-methionine-dependent methyltransferases"/>
    <property type="match status" value="1"/>
</dbReference>
<dbReference type="RefSeq" id="WP_058528362.1">
    <property type="nucleotide sequence ID" value="NZ_CAAAHZ010000004.1"/>
</dbReference>
<sequence length="246" mass="27190">MNSRKLAVGYETLALQDRAFKLAQQLNLPLDAEALPRLEVKGDRLALLMPGFAPLYADFSQEAWQDRRAAGKNQGIVRACKPLPGIKIIDATAGWGRDAAILASFGAEVCMIERNPVMAAMLQDALGRLDESSPLKKSLSLIHGDAKEYLNSLATEQYPDVIYIDPMHPVRQKSALVKKNMQALQSLLGADVDALELLQAALQRMKQRVVVKWPQRSKPLLKADASISGKTVRFDIYLKKINRPAC</sequence>
<dbReference type="HAMAP" id="MF_01523">
    <property type="entry name" value="16SrRNA_methyltr_J"/>
    <property type="match status" value="1"/>
</dbReference>
<evidence type="ECO:0000313" key="3">
    <source>
        <dbReference type="Proteomes" id="UP000054997"/>
    </source>
</evidence>
<dbReference type="PANTHER" id="PTHR36112">
    <property type="entry name" value="RIBOSOMAL RNA SMALL SUBUNIT METHYLTRANSFERASE J"/>
    <property type="match status" value="1"/>
</dbReference>
<name>A0A0W0VSC4_9GAMM</name>
<dbReference type="CDD" id="cd02440">
    <property type="entry name" value="AdoMet_MTases"/>
    <property type="match status" value="1"/>
</dbReference>
<comment type="catalytic activity">
    <reaction evidence="1">
        <text>guanosine(1516) in 16S rRNA + S-adenosyl-L-methionine = N(2)-methylguanosine(1516) in 16S rRNA + S-adenosyl-L-homocysteine + H(+)</text>
        <dbReference type="Rhea" id="RHEA:43220"/>
        <dbReference type="Rhea" id="RHEA-COMP:10412"/>
        <dbReference type="Rhea" id="RHEA-COMP:10413"/>
        <dbReference type="ChEBI" id="CHEBI:15378"/>
        <dbReference type="ChEBI" id="CHEBI:57856"/>
        <dbReference type="ChEBI" id="CHEBI:59789"/>
        <dbReference type="ChEBI" id="CHEBI:74269"/>
        <dbReference type="ChEBI" id="CHEBI:74481"/>
        <dbReference type="EC" id="2.1.1.242"/>
    </reaction>
</comment>
<dbReference type="STRING" id="45068.Llon_0344"/>